<dbReference type="GO" id="GO:0009318">
    <property type="term" value="C:exodeoxyribonuclease VII complex"/>
    <property type="evidence" value="ECO:0007669"/>
    <property type="project" value="UniProtKB-UniRule"/>
</dbReference>
<dbReference type="SUPFAM" id="SSF116842">
    <property type="entry name" value="XseB-like"/>
    <property type="match status" value="1"/>
</dbReference>
<comment type="subunit">
    <text evidence="6">Heterooligomer composed of large and small subunits.</text>
</comment>
<dbReference type="KEGG" id="bomb:GT348_05670"/>
<dbReference type="Pfam" id="PF02609">
    <property type="entry name" value="Exonuc_VII_S"/>
    <property type="match status" value="1"/>
</dbReference>
<name>A0A6P1NEG8_9PROT</name>
<evidence type="ECO:0000256" key="1">
    <source>
        <dbReference type="ARBA" id="ARBA00009998"/>
    </source>
</evidence>
<evidence type="ECO:0000256" key="3">
    <source>
        <dbReference type="ARBA" id="ARBA00022722"/>
    </source>
</evidence>
<keyword evidence="2 6" id="KW-0963">Cytoplasm</keyword>
<dbReference type="GO" id="GO:0008855">
    <property type="term" value="F:exodeoxyribonuclease VII activity"/>
    <property type="evidence" value="ECO:0007669"/>
    <property type="project" value="UniProtKB-UniRule"/>
</dbReference>
<dbReference type="NCBIfam" id="TIGR01280">
    <property type="entry name" value="xseB"/>
    <property type="match status" value="1"/>
</dbReference>
<comment type="subcellular location">
    <subcellularLocation>
        <location evidence="6">Cytoplasm</location>
    </subcellularLocation>
</comment>
<evidence type="ECO:0000256" key="2">
    <source>
        <dbReference type="ARBA" id="ARBA00022490"/>
    </source>
</evidence>
<comment type="catalytic activity">
    <reaction evidence="6">
        <text>Exonucleolytic cleavage in either 5'- to 3'- or 3'- to 5'-direction to yield nucleoside 5'-phosphates.</text>
        <dbReference type="EC" id="3.1.11.6"/>
    </reaction>
</comment>
<dbReference type="HAMAP" id="MF_00337">
    <property type="entry name" value="Exonuc_7_S"/>
    <property type="match status" value="1"/>
</dbReference>
<dbReference type="PANTHER" id="PTHR34137">
    <property type="entry name" value="EXODEOXYRIBONUCLEASE 7 SMALL SUBUNIT"/>
    <property type="match status" value="1"/>
</dbReference>
<evidence type="ECO:0000256" key="6">
    <source>
        <dbReference type="HAMAP-Rule" id="MF_00337"/>
    </source>
</evidence>
<dbReference type="InterPro" id="IPR037004">
    <property type="entry name" value="Exonuc_VII_ssu_sf"/>
</dbReference>
<dbReference type="EMBL" id="CP047652">
    <property type="protein sequence ID" value="QHI95803.1"/>
    <property type="molecule type" value="Genomic_DNA"/>
</dbReference>
<dbReference type="Gene3D" id="1.10.287.1040">
    <property type="entry name" value="Exonuclease VII, small subunit"/>
    <property type="match status" value="1"/>
</dbReference>
<dbReference type="InterPro" id="IPR003761">
    <property type="entry name" value="Exonuc_VII_S"/>
</dbReference>
<evidence type="ECO:0000313" key="9">
    <source>
        <dbReference type="Proteomes" id="UP000463975"/>
    </source>
</evidence>
<dbReference type="EC" id="3.1.11.6" evidence="6"/>
<comment type="similarity">
    <text evidence="1 6">Belongs to the XseB family.</text>
</comment>
<keyword evidence="4 6" id="KW-0378">Hydrolase</keyword>
<gene>
    <name evidence="6" type="primary">xseB</name>
    <name evidence="8" type="ORF">GT348_05670</name>
</gene>
<reference evidence="8 9" key="1">
    <citation type="submission" date="2020-01" db="EMBL/GenBank/DDBJ databases">
        <title>Genome sequencing of strain KACC 21507.</title>
        <authorList>
            <person name="Heo J."/>
            <person name="Kim S.-J."/>
            <person name="Kim J.-S."/>
            <person name="Hong S.-B."/>
            <person name="Kwon S.-W."/>
        </authorList>
    </citation>
    <scope>NUCLEOTIDE SEQUENCE [LARGE SCALE GENOMIC DNA]</scope>
    <source>
        <strain evidence="8 9">KACC 21507</strain>
    </source>
</reference>
<organism evidence="8 9">
    <name type="scientific">Aristophania vespae</name>
    <dbReference type="NCBI Taxonomy" id="2697033"/>
    <lineage>
        <taxon>Bacteria</taxon>
        <taxon>Pseudomonadati</taxon>
        <taxon>Pseudomonadota</taxon>
        <taxon>Alphaproteobacteria</taxon>
        <taxon>Acetobacterales</taxon>
        <taxon>Acetobacteraceae</taxon>
        <taxon>Aristophania</taxon>
    </lineage>
</organism>
<keyword evidence="9" id="KW-1185">Reference proteome</keyword>
<dbReference type="GO" id="GO:0005829">
    <property type="term" value="C:cytosol"/>
    <property type="evidence" value="ECO:0007669"/>
    <property type="project" value="TreeGrafter"/>
</dbReference>
<keyword evidence="5 6" id="KW-0269">Exonuclease</keyword>
<dbReference type="RefSeq" id="WP_160618878.1">
    <property type="nucleotide sequence ID" value="NZ_CP047652.1"/>
</dbReference>
<evidence type="ECO:0000256" key="5">
    <source>
        <dbReference type="ARBA" id="ARBA00022839"/>
    </source>
</evidence>
<dbReference type="GO" id="GO:0006308">
    <property type="term" value="P:DNA catabolic process"/>
    <property type="evidence" value="ECO:0007669"/>
    <property type="project" value="UniProtKB-UniRule"/>
</dbReference>
<protein>
    <recommendedName>
        <fullName evidence="6">Exodeoxyribonuclease 7 small subunit</fullName>
        <ecNumber evidence="6">3.1.11.6</ecNumber>
    </recommendedName>
    <alternativeName>
        <fullName evidence="6">Exodeoxyribonuclease VII small subunit</fullName>
        <shortName evidence="6">Exonuclease VII small subunit</shortName>
    </alternativeName>
</protein>
<sequence length="90" mass="9804">MSQSLQNSLKDLSFEDALSELETIVRNLEGGQLTLEKAITAYERGAALRQHCEARLGEAEMRVKAIVQKSDGSHGLQDLPPSFSASEETA</sequence>
<dbReference type="NCBIfam" id="NF002139">
    <property type="entry name" value="PRK00977.1-3"/>
    <property type="match status" value="1"/>
</dbReference>
<evidence type="ECO:0000313" key="8">
    <source>
        <dbReference type="EMBL" id="QHI95803.1"/>
    </source>
</evidence>
<dbReference type="Proteomes" id="UP000463975">
    <property type="component" value="Chromosome"/>
</dbReference>
<dbReference type="NCBIfam" id="NF002140">
    <property type="entry name" value="PRK00977.1-4"/>
    <property type="match status" value="1"/>
</dbReference>
<dbReference type="AlphaFoldDB" id="A0A6P1NEG8"/>
<evidence type="ECO:0000256" key="4">
    <source>
        <dbReference type="ARBA" id="ARBA00022801"/>
    </source>
</evidence>
<dbReference type="PANTHER" id="PTHR34137:SF1">
    <property type="entry name" value="EXODEOXYRIBONUCLEASE 7 SMALL SUBUNIT"/>
    <property type="match status" value="1"/>
</dbReference>
<proteinExistence type="inferred from homology"/>
<accession>A0A6P1NEG8</accession>
<comment type="function">
    <text evidence="6">Bidirectionally degrades single-stranded DNA into large acid-insoluble oligonucleotides, which are then degraded further into small acid-soluble oligonucleotides.</text>
</comment>
<evidence type="ECO:0000256" key="7">
    <source>
        <dbReference type="SAM" id="MobiDB-lite"/>
    </source>
</evidence>
<feature type="region of interest" description="Disordered" evidence="7">
    <location>
        <begin position="70"/>
        <end position="90"/>
    </location>
</feature>
<keyword evidence="3 6" id="KW-0540">Nuclease</keyword>